<organism evidence="4 5">
    <name type="scientific">Didymodactylos carnosus</name>
    <dbReference type="NCBI Taxonomy" id="1234261"/>
    <lineage>
        <taxon>Eukaryota</taxon>
        <taxon>Metazoa</taxon>
        <taxon>Spiralia</taxon>
        <taxon>Gnathifera</taxon>
        <taxon>Rotifera</taxon>
        <taxon>Eurotatoria</taxon>
        <taxon>Bdelloidea</taxon>
        <taxon>Philodinida</taxon>
        <taxon>Philodinidae</taxon>
        <taxon>Didymodactylos</taxon>
    </lineage>
</organism>
<proteinExistence type="predicted"/>
<feature type="transmembrane region" description="Helical" evidence="2">
    <location>
        <begin position="62"/>
        <end position="79"/>
    </location>
</feature>
<feature type="non-terminal residue" evidence="4">
    <location>
        <position position="1"/>
    </location>
</feature>
<dbReference type="InterPro" id="IPR011004">
    <property type="entry name" value="Trimer_LpxA-like_sf"/>
</dbReference>
<accession>A0A8S2ITQ3</accession>
<reference evidence="4" key="1">
    <citation type="submission" date="2021-02" db="EMBL/GenBank/DDBJ databases">
        <authorList>
            <person name="Nowell W R."/>
        </authorList>
    </citation>
    <scope>NUCLEOTIDE SEQUENCE</scope>
</reference>
<dbReference type="AlphaFoldDB" id="A0A8S2ITQ3"/>
<dbReference type="EMBL" id="CAJOBA010006443">
    <property type="protein sequence ID" value="CAF3772938.1"/>
    <property type="molecule type" value="Genomic_DNA"/>
</dbReference>
<evidence type="ECO:0000256" key="2">
    <source>
        <dbReference type="SAM" id="Phobius"/>
    </source>
</evidence>
<sequence length="275" mass="31588">IPSQVIVGSMTRYTSETICNENDILLGIPASKMPFIFPSIEQQNMRMGNFITEFGEILIKQFLAKFVFVICGLFCINIFNNIFLSFLIFMIVYSIVFCLLYRLSNADMWQIGTYSYENITRWHHFIFLSMSIDYFFVIGSLLGGTQWLLYLFRSLGTKINGNDVIIADFNNLEDYHLITIDNHVRINSKARIQCHTLEQCIFKLLPVFVGEYSILMPKSVIFPGSKLAGNNLIYPCTLIMKNDQLSMNTDWSGSPAKRKEKEEQQSVHLDDSLSG</sequence>
<feature type="compositionally biased region" description="Basic and acidic residues" evidence="1">
    <location>
        <begin position="257"/>
        <end position="275"/>
    </location>
</feature>
<comment type="caution">
    <text evidence="4">The sequence shown here is derived from an EMBL/GenBank/DDBJ whole genome shotgun (WGS) entry which is preliminary data.</text>
</comment>
<evidence type="ECO:0000313" key="3">
    <source>
        <dbReference type="EMBL" id="CAF1003606.1"/>
    </source>
</evidence>
<dbReference type="Proteomes" id="UP000677228">
    <property type="component" value="Unassembled WGS sequence"/>
</dbReference>
<evidence type="ECO:0000313" key="4">
    <source>
        <dbReference type="EMBL" id="CAF3772938.1"/>
    </source>
</evidence>
<feature type="transmembrane region" description="Helical" evidence="2">
    <location>
        <begin position="125"/>
        <end position="152"/>
    </location>
</feature>
<gene>
    <name evidence="3" type="ORF">OVA965_LOCUS14686</name>
    <name evidence="4" type="ORF">TMI583_LOCUS14690</name>
</gene>
<name>A0A8S2ITQ3_9BILA</name>
<protein>
    <submittedName>
        <fullName evidence="4">Uncharacterized protein</fullName>
    </submittedName>
</protein>
<evidence type="ECO:0000256" key="1">
    <source>
        <dbReference type="SAM" id="MobiDB-lite"/>
    </source>
</evidence>
<dbReference type="EMBL" id="CAJNOK010006435">
    <property type="protein sequence ID" value="CAF1003606.1"/>
    <property type="molecule type" value="Genomic_DNA"/>
</dbReference>
<evidence type="ECO:0000313" key="5">
    <source>
        <dbReference type="Proteomes" id="UP000682733"/>
    </source>
</evidence>
<feature type="transmembrane region" description="Helical" evidence="2">
    <location>
        <begin position="85"/>
        <end position="104"/>
    </location>
</feature>
<dbReference type="SUPFAM" id="SSF51161">
    <property type="entry name" value="Trimeric LpxA-like enzymes"/>
    <property type="match status" value="1"/>
</dbReference>
<dbReference type="Proteomes" id="UP000682733">
    <property type="component" value="Unassembled WGS sequence"/>
</dbReference>
<keyword evidence="2" id="KW-1133">Transmembrane helix</keyword>
<dbReference type="Gene3D" id="2.160.10.10">
    <property type="entry name" value="Hexapeptide repeat proteins"/>
    <property type="match status" value="1"/>
</dbReference>
<keyword evidence="2" id="KW-0812">Transmembrane</keyword>
<keyword evidence="2" id="KW-0472">Membrane</keyword>
<feature type="region of interest" description="Disordered" evidence="1">
    <location>
        <begin position="250"/>
        <end position="275"/>
    </location>
</feature>